<proteinExistence type="predicted"/>
<feature type="transmembrane region" description="Helical" evidence="1">
    <location>
        <begin position="877"/>
        <end position="896"/>
    </location>
</feature>
<feature type="transmembrane region" description="Helical" evidence="1">
    <location>
        <begin position="1099"/>
        <end position="1122"/>
    </location>
</feature>
<dbReference type="Gene3D" id="1.20.1640.10">
    <property type="entry name" value="Multidrug efflux transporter AcrB transmembrane domain"/>
    <property type="match status" value="2"/>
</dbReference>
<dbReference type="Gene3D" id="3.30.70.1430">
    <property type="entry name" value="Multidrug efflux transporter AcrB pore domain"/>
    <property type="match status" value="2"/>
</dbReference>
<feature type="transmembrane region" description="Helical" evidence="1">
    <location>
        <begin position="1056"/>
        <end position="1079"/>
    </location>
</feature>
<feature type="transmembrane region" description="Helical" evidence="1">
    <location>
        <begin position="360"/>
        <end position="380"/>
    </location>
</feature>
<feature type="transmembrane region" description="Helical" evidence="1">
    <location>
        <begin position="1013"/>
        <end position="1035"/>
    </location>
</feature>
<feature type="transmembrane region" description="Helical" evidence="1">
    <location>
        <begin position="464"/>
        <end position="483"/>
    </location>
</feature>
<dbReference type="InterPro" id="IPR001036">
    <property type="entry name" value="Acrflvin-R"/>
</dbReference>
<feature type="transmembrane region" description="Helical" evidence="1">
    <location>
        <begin position="21"/>
        <end position="40"/>
    </location>
</feature>
<dbReference type="Gene3D" id="3.30.70.1320">
    <property type="entry name" value="Multidrug efflux transporter AcrB pore domain like"/>
    <property type="match status" value="1"/>
</dbReference>
<feature type="transmembrane region" description="Helical" evidence="1">
    <location>
        <begin position="436"/>
        <end position="458"/>
    </location>
</feature>
<dbReference type="AlphaFoldDB" id="A0A6P1T373"/>
<feature type="transmembrane region" description="Helical" evidence="1">
    <location>
        <begin position="929"/>
        <end position="953"/>
    </location>
</feature>
<feature type="transmembrane region" description="Helical" evidence="1">
    <location>
        <begin position="527"/>
        <end position="549"/>
    </location>
</feature>
<gene>
    <name evidence="2" type="ORF">GO499_19310</name>
</gene>
<dbReference type="SUPFAM" id="SSF82866">
    <property type="entry name" value="Multidrug efflux transporter AcrB transmembrane domain"/>
    <property type="match status" value="2"/>
</dbReference>
<dbReference type="SUPFAM" id="SSF82693">
    <property type="entry name" value="Multidrug efflux transporter AcrB pore domain, PN1, PN2, PC1 and PC2 subdomains"/>
    <property type="match status" value="2"/>
</dbReference>
<evidence type="ECO:0000256" key="1">
    <source>
        <dbReference type="SAM" id="Phobius"/>
    </source>
</evidence>
<evidence type="ECO:0000313" key="2">
    <source>
        <dbReference type="EMBL" id="QHQ37178.1"/>
    </source>
</evidence>
<organism evidence="2 3">
    <name type="scientific">Algicella marina</name>
    <dbReference type="NCBI Taxonomy" id="2683284"/>
    <lineage>
        <taxon>Bacteria</taxon>
        <taxon>Pseudomonadati</taxon>
        <taxon>Pseudomonadota</taxon>
        <taxon>Alphaproteobacteria</taxon>
        <taxon>Rhodobacterales</taxon>
        <taxon>Paracoccaceae</taxon>
        <taxon>Algicella</taxon>
    </lineage>
</organism>
<dbReference type="Proteomes" id="UP000464495">
    <property type="component" value="Chromosome"/>
</dbReference>
<dbReference type="PANTHER" id="PTHR32063:SF33">
    <property type="entry name" value="RND SUPERFAMILY EFFLUX PUMP PERMEASE COMPONENT"/>
    <property type="match status" value="1"/>
</dbReference>
<dbReference type="RefSeq" id="WP_161863719.1">
    <property type="nucleotide sequence ID" value="NZ_CP046620.1"/>
</dbReference>
<dbReference type="GO" id="GO:0042910">
    <property type="term" value="F:xenobiotic transmembrane transporter activity"/>
    <property type="evidence" value="ECO:0007669"/>
    <property type="project" value="TreeGrafter"/>
</dbReference>
<dbReference type="PRINTS" id="PR00702">
    <property type="entry name" value="ACRIFLAVINRP"/>
</dbReference>
<protein>
    <submittedName>
        <fullName evidence="2">AcrB/AcrD/AcrF family protein</fullName>
    </submittedName>
</protein>
<dbReference type="PANTHER" id="PTHR32063">
    <property type="match status" value="1"/>
</dbReference>
<feature type="transmembrane region" description="Helical" evidence="1">
    <location>
        <begin position="334"/>
        <end position="353"/>
    </location>
</feature>
<dbReference type="SUPFAM" id="SSF82714">
    <property type="entry name" value="Multidrug efflux transporter AcrB TolC docking domain, DN and DC subdomains"/>
    <property type="match status" value="1"/>
</dbReference>
<dbReference type="Gene3D" id="3.30.2090.10">
    <property type="entry name" value="Multidrug efflux transporter AcrB TolC docking domain, DN and DC subdomains"/>
    <property type="match status" value="2"/>
</dbReference>
<keyword evidence="1" id="KW-1133">Transmembrane helix</keyword>
<dbReference type="KEGG" id="amaq:GO499_19310"/>
<name>A0A6P1T373_9RHOB</name>
<keyword evidence="1" id="KW-0812">Transmembrane</keyword>
<dbReference type="Gene3D" id="3.30.70.1440">
    <property type="entry name" value="Multidrug efflux transporter AcrB pore domain"/>
    <property type="match status" value="1"/>
</dbReference>
<accession>A0A6P1T373</accession>
<dbReference type="EMBL" id="CP046620">
    <property type="protein sequence ID" value="QHQ37178.1"/>
    <property type="molecule type" value="Genomic_DNA"/>
</dbReference>
<feature type="transmembrane region" description="Helical" evidence="1">
    <location>
        <begin position="974"/>
        <end position="993"/>
    </location>
</feature>
<dbReference type="InterPro" id="IPR027463">
    <property type="entry name" value="AcrB_DN_DC_subdom"/>
</dbReference>
<evidence type="ECO:0000313" key="3">
    <source>
        <dbReference type="Proteomes" id="UP000464495"/>
    </source>
</evidence>
<feature type="transmembrane region" description="Helical" evidence="1">
    <location>
        <begin position="903"/>
        <end position="923"/>
    </location>
</feature>
<sequence length="1134" mass="121766">MALRGEGVGGILSYFTRHRTAANLLLVIMVTLGLVAATQIRSQFFPDVVLSSVDVDVRWDGAGPEDVDGAIIAVLEPALRGVEGVTGSTATAREGSARIDLEFEPGWDMSRAVDDVTSAVDGVNNLPEGAETPEVSRNAWRDRVTDVVIHGPVAREQLGRFADEFVSRLFQRGVTRTTIRGVTAPTIRVEAPEAELIRHDIALSDIANAIGQETEASPAGDVAGGSARVRTGIEKRTAEEVASIVVRSGTDGSKLLVSDLARISVDGAEQGRAYYKDDNPAVSIRVDRSDQGDAIEMQRLVTEVAAELESILPPGVKVELIRTRAEAITERLDILFDNGLLGLALVVLLLFLFLSARTALWVAAGIPVAMIATIALMFAFGLTINMISLFALIICLGIVVDDAIVVGEHADFRVRTLGETPLVAAENAARRMSLPVFSSTVTTVIAFVGLTAIGGRFGSLISDIPFTVVVVLLASLVECFLILPNHMAHALASGDRQHWYDWPSRTFNKGFGWFCRRIFRPAMRLVLALRYPVLGTAVLVLALTASLYLRGDVTWRFFNSPERASISGNIAMLPGAKRADTLEMVRELQRAVRDTAARYEAEHGANPVLFALAEVGGTTGRGLAGSDTKDEDQLGSIAIELIDPDLRPYSSFAFLGDLQEEVRRHPLLETLSFRGWRSGPGGDALDVKFYGADATTLKAAAEDLKAAVSEFPEVSAVEDTLAYDKTELVLELTPIGSTLGFTIDGIGRELRQRLAGIEAASFPVGVRQGTIEVSLAEEELTADFLSTTRLRSPTGEYVPLSEIVTVDTKLGFSSVRRENGYRVITVSGDISEDDPVRAQAVMTSLQNEILPRITEERGVNYVLGGLAEQEREFLSDAALGFSLCMLGIYLTLCWIFASWTRPFVVMAVIPFGLIGAVWGHYLWDVPLSIFTVVGLIGMSGIIINDSIVLITTIDEYAEKRGLVAAVVDATVDRLRPVLLTTLTTVLGLAPLLYESSQQAQFLKPTVITLAYGLGVGMVLVLLIVPSLVIMQADLARIRASTRRGLLRSDAGSRARIVLGLSALASLAVLAATVGVFMVTGEVWAPLASVTASVGLTGGVAALALLLAGLVVVFLIGWVLAAFSQPRRRQVLPAE</sequence>
<dbReference type="GO" id="GO:0005886">
    <property type="term" value="C:plasma membrane"/>
    <property type="evidence" value="ECO:0007669"/>
    <property type="project" value="TreeGrafter"/>
</dbReference>
<reference evidence="2 3" key="1">
    <citation type="submission" date="2019-12" db="EMBL/GenBank/DDBJ databases">
        <title>Complete genome sequence of Algicella marina strain 9Alg 56(T) isolated from the red alga Tichocarpus crinitus.</title>
        <authorList>
            <person name="Kim S.-G."/>
            <person name="Nedashkovskaya O.I."/>
        </authorList>
    </citation>
    <scope>NUCLEOTIDE SEQUENCE [LARGE SCALE GENOMIC DNA]</scope>
    <source>
        <strain evidence="2 3">9Alg 56</strain>
    </source>
</reference>
<keyword evidence="3" id="KW-1185">Reference proteome</keyword>
<keyword evidence="1" id="KW-0472">Membrane</keyword>
<dbReference type="Pfam" id="PF00873">
    <property type="entry name" value="ACR_tran"/>
    <property type="match status" value="1"/>
</dbReference>
<feature type="transmembrane region" description="Helical" evidence="1">
    <location>
        <begin position="386"/>
        <end position="406"/>
    </location>
</feature>